<evidence type="ECO:0000313" key="7">
    <source>
        <dbReference type="EMBL" id="QIX01195.1"/>
    </source>
</evidence>
<dbReference type="CDD" id="cd00067">
    <property type="entry name" value="GAL4"/>
    <property type="match status" value="1"/>
</dbReference>
<reference evidence="7 8" key="1">
    <citation type="journal article" date="2016" name="Sci. Rep.">
        <title>Peltaster fructicola genome reveals evolution from an invasive phytopathogen to an ectophytic parasite.</title>
        <authorList>
            <person name="Xu C."/>
            <person name="Chen H."/>
            <person name="Gleason M.L."/>
            <person name="Xu J.R."/>
            <person name="Liu H."/>
            <person name="Zhang R."/>
            <person name="Sun G."/>
        </authorList>
    </citation>
    <scope>NUCLEOTIDE SEQUENCE [LARGE SCALE GENOMIC DNA]</scope>
    <source>
        <strain evidence="7 8">LNHT1506</strain>
    </source>
</reference>
<keyword evidence="3" id="KW-0238">DNA-binding</keyword>
<feature type="domain" description="Zn(2)-C6 fungal-type" evidence="6">
    <location>
        <begin position="21"/>
        <end position="55"/>
    </location>
</feature>
<gene>
    <name evidence="7" type="ORF">AMS68_006712</name>
</gene>
<dbReference type="InterPro" id="IPR001138">
    <property type="entry name" value="Zn2Cys6_DnaBD"/>
</dbReference>
<evidence type="ECO:0000256" key="5">
    <source>
        <dbReference type="SAM" id="MobiDB-lite"/>
    </source>
</evidence>
<dbReference type="PANTHER" id="PTHR46910">
    <property type="entry name" value="TRANSCRIPTION FACTOR PDR1"/>
    <property type="match status" value="1"/>
</dbReference>
<dbReference type="InterPro" id="IPR036864">
    <property type="entry name" value="Zn2-C6_fun-type_DNA-bd_sf"/>
</dbReference>
<feature type="region of interest" description="Disordered" evidence="5">
    <location>
        <begin position="262"/>
        <end position="327"/>
    </location>
</feature>
<dbReference type="OrthoDB" id="4150019at2759"/>
<accession>A0A6H0Y2P9</accession>
<dbReference type="SMART" id="SM00066">
    <property type="entry name" value="GAL4"/>
    <property type="match status" value="1"/>
</dbReference>
<name>A0A6H0Y2P9_9PEZI</name>
<protein>
    <recommendedName>
        <fullName evidence="6">Zn(2)-C6 fungal-type domain-containing protein</fullName>
    </recommendedName>
</protein>
<evidence type="ECO:0000256" key="4">
    <source>
        <dbReference type="ARBA" id="ARBA00023242"/>
    </source>
</evidence>
<dbReference type="SUPFAM" id="SSF57701">
    <property type="entry name" value="Zn2/Cys6 DNA-binding domain"/>
    <property type="match status" value="1"/>
</dbReference>
<evidence type="ECO:0000256" key="1">
    <source>
        <dbReference type="ARBA" id="ARBA00004123"/>
    </source>
</evidence>
<dbReference type="AlphaFoldDB" id="A0A6H0Y2P9"/>
<feature type="compositionally biased region" description="Low complexity" evidence="5">
    <location>
        <begin position="265"/>
        <end position="277"/>
    </location>
</feature>
<organism evidence="7 8">
    <name type="scientific">Peltaster fructicola</name>
    <dbReference type="NCBI Taxonomy" id="286661"/>
    <lineage>
        <taxon>Eukaryota</taxon>
        <taxon>Fungi</taxon>
        <taxon>Dikarya</taxon>
        <taxon>Ascomycota</taxon>
        <taxon>Pezizomycotina</taxon>
        <taxon>Dothideomycetes</taxon>
        <taxon>Dothideomycetes incertae sedis</taxon>
        <taxon>Peltaster</taxon>
    </lineage>
</organism>
<keyword evidence="4" id="KW-0539">Nucleus</keyword>
<comment type="subcellular location">
    <subcellularLocation>
        <location evidence="1">Nucleus</location>
    </subcellularLocation>
</comment>
<evidence type="ECO:0000256" key="3">
    <source>
        <dbReference type="ARBA" id="ARBA00023125"/>
    </source>
</evidence>
<evidence type="ECO:0000256" key="2">
    <source>
        <dbReference type="ARBA" id="ARBA00022723"/>
    </source>
</evidence>
<feature type="region of interest" description="Disordered" evidence="5">
    <location>
        <begin position="61"/>
        <end position="109"/>
    </location>
</feature>
<dbReference type="PANTHER" id="PTHR46910:SF3">
    <property type="entry name" value="HALOTOLERANCE PROTEIN 9-RELATED"/>
    <property type="match status" value="1"/>
</dbReference>
<dbReference type="GO" id="GO:0005634">
    <property type="term" value="C:nucleus"/>
    <property type="evidence" value="ECO:0007669"/>
    <property type="project" value="UniProtKB-SubCell"/>
</dbReference>
<keyword evidence="2" id="KW-0479">Metal-binding</keyword>
<sequence>MSESEADKKRNKLGYQRISVACGHCRRRKIRCVMADADPQGRCSNCIRLGKQCVFYPVDQTGPPESKASSSSKISTTPNASSSSSAAPSHSPQELAAGRPFDTNNFPVVPSVPSNVPQAFGGVPFEAGFQGQGPEYGYRPQEYMRAWSGPGDLSPNTQSAMAGPVGGFPQGNIAPYSPFAGGDSIHSTPTDTRSFSFPAPEDERQWHMYQQQQQPTRAMSYGFETMHTSYAGPSPVYAGAHPVHDMSGVPHGLTGLDIQSAHMHQASGPQSAPASAPMTQQFSPGMPYTYQPQPQPAQPGWYAPTGNYDSYGPGTGEGDASSRRTQR</sequence>
<dbReference type="GO" id="GO:0003677">
    <property type="term" value="F:DNA binding"/>
    <property type="evidence" value="ECO:0007669"/>
    <property type="project" value="UniProtKB-KW"/>
</dbReference>
<dbReference type="GO" id="GO:0000981">
    <property type="term" value="F:DNA-binding transcription factor activity, RNA polymerase II-specific"/>
    <property type="evidence" value="ECO:0007669"/>
    <property type="project" value="InterPro"/>
</dbReference>
<dbReference type="PROSITE" id="PS00463">
    <property type="entry name" value="ZN2_CY6_FUNGAL_1"/>
    <property type="match status" value="1"/>
</dbReference>
<proteinExistence type="predicted"/>
<dbReference type="InterPro" id="IPR050987">
    <property type="entry name" value="AtrR-like"/>
</dbReference>
<feature type="compositionally biased region" description="Low complexity" evidence="5">
    <location>
        <begin position="284"/>
        <end position="304"/>
    </location>
</feature>
<keyword evidence="8" id="KW-1185">Reference proteome</keyword>
<evidence type="ECO:0000313" key="8">
    <source>
        <dbReference type="Proteomes" id="UP000503462"/>
    </source>
</evidence>
<dbReference type="Pfam" id="PF00172">
    <property type="entry name" value="Zn_clus"/>
    <property type="match status" value="1"/>
</dbReference>
<dbReference type="GO" id="GO:0008270">
    <property type="term" value="F:zinc ion binding"/>
    <property type="evidence" value="ECO:0007669"/>
    <property type="project" value="InterPro"/>
</dbReference>
<feature type="compositionally biased region" description="Low complexity" evidence="5">
    <location>
        <begin position="63"/>
        <end position="92"/>
    </location>
</feature>
<dbReference type="EMBL" id="CP051142">
    <property type="protein sequence ID" value="QIX01195.1"/>
    <property type="molecule type" value="Genomic_DNA"/>
</dbReference>
<dbReference type="PROSITE" id="PS50048">
    <property type="entry name" value="ZN2_CY6_FUNGAL_2"/>
    <property type="match status" value="1"/>
</dbReference>
<evidence type="ECO:0000259" key="6">
    <source>
        <dbReference type="PROSITE" id="PS50048"/>
    </source>
</evidence>
<dbReference type="Gene3D" id="4.10.240.10">
    <property type="entry name" value="Zn(2)-C6 fungal-type DNA-binding domain"/>
    <property type="match status" value="1"/>
</dbReference>
<dbReference type="Proteomes" id="UP000503462">
    <property type="component" value="Chromosome 4"/>
</dbReference>